<keyword evidence="3" id="KW-1185">Reference proteome</keyword>
<dbReference type="EMBL" id="CAJOBR010076248">
    <property type="protein sequence ID" value="CAF5112515.1"/>
    <property type="molecule type" value="Genomic_DNA"/>
</dbReference>
<dbReference type="AlphaFoldDB" id="A0A821W286"/>
<gene>
    <name evidence="2" type="ORF">QYT958_LOCUS45541</name>
    <name evidence="1" type="ORF">UJA718_LOCUS46246</name>
</gene>
<protein>
    <submittedName>
        <fullName evidence="1">Uncharacterized protein</fullName>
    </submittedName>
</protein>
<accession>A0A821W286</accession>
<reference evidence="1" key="1">
    <citation type="submission" date="2021-02" db="EMBL/GenBank/DDBJ databases">
        <authorList>
            <person name="Nowell W R."/>
        </authorList>
    </citation>
    <scope>NUCLEOTIDE SEQUENCE</scope>
</reference>
<evidence type="ECO:0000313" key="2">
    <source>
        <dbReference type="EMBL" id="CAF5112515.1"/>
    </source>
</evidence>
<comment type="caution">
    <text evidence="1">The sequence shown here is derived from an EMBL/GenBank/DDBJ whole genome shotgun (WGS) entry which is preliminary data.</text>
</comment>
<evidence type="ECO:0000313" key="1">
    <source>
        <dbReference type="EMBL" id="CAF4917182.1"/>
    </source>
</evidence>
<evidence type="ECO:0000313" key="3">
    <source>
        <dbReference type="Proteomes" id="UP000663873"/>
    </source>
</evidence>
<name>A0A821W286_9BILA</name>
<proteinExistence type="predicted"/>
<sequence>LCLTARISNRFIVPSSLNADAIGLNYKDDHMNSNREVDVLLEILMKRTDGVDVAHEHAK</sequence>
<feature type="non-terminal residue" evidence="1">
    <location>
        <position position="59"/>
    </location>
</feature>
<dbReference type="Proteomes" id="UP000663873">
    <property type="component" value="Unassembled WGS sequence"/>
</dbReference>
<dbReference type="Proteomes" id="UP000663848">
    <property type="component" value="Unassembled WGS sequence"/>
</dbReference>
<dbReference type="EMBL" id="CAJOBP010081787">
    <property type="protein sequence ID" value="CAF4917182.1"/>
    <property type="molecule type" value="Genomic_DNA"/>
</dbReference>
<organism evidence="1 3">
    <name type="scientific">Rotaria socialis</name>
    <dbReference type="NCBI Taxonomy" id="392032"/>
    <lineage>
        <taxon>Eukaryota</taxon>
        <taxon>Metazoa</taxon>
        <taxon>Spiralia</taxon>
        <taxon>Gnathifera</taxon>
        <taxon>Rotifera</taxon>
        <taxon>Eurotatoria</taxon>
        <taxon>Bdelloidea</taxon>
        <taxon>Philodinida</taxon>
        <taxon>Philodinidae</taxon>
        <taxon>Rotaria</taxon>
    </lineage>
</organism>
<feature type="non-terminal residue" evidence="1">
    <location>
        <position position="1"/>
    </location>
</feature>